<keyword evidence="1" id="KW-0812">Transmembrane</keyword>
<proteinExistence type="predicted"/>
<gene>
    <name evidence="2" type="ORF">RJT34_16939</name>
</gene>
<comment type="caution">
    <text evidence="2">The sequence shown here is derived from an EMBL/GenBank/DDBJ whole genome shotgun (WGS) entry which is preliminary data.</text>
</comment>
<dbReference type="AlphaFoldDB" id="A0AAN9J9A8"/>
<feature type="transmembrane region" description="Helical" evidence="1">
    <location>
        <begin position="100"/>
        <end position="117"/>
    </location>
</feature>
<feature type="transmembrane region" description="Helical" evidence="1">
    <location>
        <begin position="129"/>
        <end position="151"/>
    </location>
</feature>
<evidence type="ECO:0008006" key="4">
    <source>
        <dbReference type="Google" id="ProtNLM"/>
    </source>
</evidence>
<accession>A0AAN9J9A8</accession>
<evidence type="ECO:0000313" key="3">
    <source>
        <dbReference type="Proteomes" id="UP001359559"/>
    </source>
</evidence>
<protein>
    <recommendedName>
        <fullName evidence="4">Transmembrane protein</fullName>
    </recommendedName>
</protein>
<reference evidence="2 3" key="1">
    <citation type="submission" date="2024-01" db="EMBL/GenBank/DDBJ databases">
        <title>The genomes of 5 underutilized Papilionoideae crops provide insights into root nodulation and disease resistance.</title>
        <authorList>
            <person name="Yuan L."/>
        </authorList>
    </citation>
    <scope>NUCLEOTIDE SEQUENCE [LARGE SCALE GENOMIC DNA]</scope>
    <source>
        <strain evidence="2">LY-2023</strain>
        <tissue evidence="2">Leaf</tissue>
    </source>
</reference>
<dbReference type="Proteomes" id="UP001359559">
    <property type="component" value="Unassembled WGS sequence"/>
</dbReference>
<evidence type="ECO:0000313" key="2">
    <source>
        <dbReference type="EMBL" id="KAK7294056.1"/>
    </source>
</evidence>
<name>A0AAN9J9A8_CLITE</name>
<keyword evidence="3" id="KW-1185">Reference proteome</keyword>
<evidence type="ECO:0000256" key="1">
    <source>
        <dbReference type="SAM" id="Phobius"/>
    </source>
</evidence>
<sequence length="162" mass="18878">MEWRRSYFCWEIPMANVFIQRSSLKALFRILYSVRRFSSSPPAILHIQPLGPGKRRNFISCIFRLRSCPIPKDFSVIGQELVRSFLLFSLFKTRSTQCNFVPLLSACFVVPPRIWRASNPGWSSRTPVFYSRARVCLLVCVPVCLCIRVFYSRARMRVICSV</sequence>
<keyword evidence="1" id="KW-0472">Membrane</keyword>
<keyword evidence="1" id="KW-1133">Transmembrane helix</keyword>
<organism evidence="2 3">
    <name type="scientific">Clitoria ternatea</name>
    <name type="common">Butterfly pea</name>
    <dbReference type="NCBI Taxonomy" id="43366"/>
    <lineage>
        <taxon>Eukaryota</taxon>
        <taxon>Viridiplantae</taxon>
        <taxon>Streptophyta</taxon>
        <taxon>Embryophyta</taxon>
        <taxon>Tracheophyta</taxon>
        <taxon>Spermatophyta</taxon>
        <taxon>Magnoliopsida</taxon>
        <taxon>eudicotyledons</taxon>
        <taxon>Gunneridae</taxon>
        <taxon>Pentapetalae</taxon>
        <taxon>rosids</taxon>
        <taxon>fabids</taxon>
        <taxon>Fabales</taxon>
        <taxon>Fabaceae</taxon>
        <taxon>Papilionoideae</taxon>
        <taxon>50 kb inversion clade</taxon>
        <taxon>NPAAA clade</taxon>
        <taxon>indigoferoid/millettioid clade</taxon>
        <taxon>Phaseoleae</taxon>
        <taxon>Clitoria</taxon>
    </lineage>
</organism>
<dbReference type="EMBL" id="JAYKXN010000004">
    <property type="protein sequence ID" value="KAK7294056.1"/>
    <property type="molecule type" value="Genomic_DNA"/>
</dbReference>